<dbReference type="AlphaFoldDB" id="A0A3A1QN38"/>
<name>A0A3A1QN38_9BACI</name>
<evidence type="ECO:0000313" key="1">
    <source>
        <dbReference type="EMBL" id="RIW28456.1"/>
    </source>
</evidence>
<keyword evidence="2" id="KW-1185">Reference proteome</keyword>
<proteinExistence type="predicted"/>
<dbReference type="Proteomes" id="UP000265801">
    <property type="component" value="Unassembled WGS sequence"/>
</dbReference>
<dbReference type="EMBL" id="QXIR01000045">
    <property type="protein sequence ID" value="RIW28456.1"/>
    <property type="molecule type" value="Genomic_DNA"/>
</dbReference>
<organism evidence="1 2">
    <name type="scientific">Bacillus salacetis</name>
    <dbReference type="NCBI Taxonomy" id="2315464"/>
    <lineage>
        <taxon>Bacteria</taxon>
        <taxon>Bacillati</taxon>
        <taxon>Bacillota</taxon>
        <taxon>Bacilli</taxon>
        <taxon>Bacillales</taxon>
        <taxon>Bacillaceae</taxon>
        <taxon>Bacillus</taxon>
    </lineage>
</organism>
<reference evidence="1 2" key="1">
    <citation type="submission" date="2018-09" db="EMBL/GenBank/DDBJ databases">
        <title>Bacillus saliacetes sp. nov., isolated from Thai shrimp paste (Ka-pi).</title>
        <authorList>
            <person name="Daroonpunt R."/>
            <person name="Tanasupawat S."/>
            <person name="Yiamsombut S."/>
        </authorList>
    </citation>
    <scope>NUCLEOTIDE SEQUENCE [LARGE SCALE GENOMIC DNA]</scope>
    <source>
        <strain evidence="1 2">SKP7-4</strain>
    </source>
</reference>
<accession>A0A3A1QN38</accession>
<comment type="caution">
    <text evidence="1">The sequence shown here is derived from an EMBL/GenBank/DDBJ whole genome shotgun (WGS) entry which is preliminary data.</text>
</comment>
<protein>
    <submittedName>
        <fullName evidence="1">Uncharacterized protein</fullName>
    </submittedName>
</protein>
<sequence length="89" mass="10155">MIPPLKDLVHIYPESFREIAIPAENYFQSKGRGCFSALTQVGTVPTCVNALKYISGCESIINRQKQKIEAAMLRWKQSHIDKGRLYDKL</sequence>
<evidence type="ECO:0000313" key="2">
    <source>
        <dbReference type="Proteomes" id="UP000265801"/>
    </source>
</evidence>
<gene>
    <name evidence="1" type="ORF">D3H55_21930</name>
</gene>